<evidence type="ECO:0000256" key="1">
    <source>
        <dbReference type="ARBA" id="ARBA00007068"/>
    </source>
</evidence>
<dbReference type="AlphaFoldDB" id="A0AA43RI51"/>
<dbReference type="Proteomes" id="UP001168575">
    <property type="component" value="Unassembled WGS sequence"/>
</dbReference>
<dbReference type="PANTHER" id="PTHR36512">
    <property type="entry name" value="D-AMINOPEPTIDASE"/>
    <property type="match status" value="1"/>
</dbReference>
<dbReference type="PANTHER" id="PTHR36512:SF3">
    <property type="entry name" value="BLR5678 PROTEIN"/>
    <property type="match status" value="1"/>
</dbReference>
<organism evidence="2 3">
    <name type="scientific">Phoenicibacter congonensis</name>
    <dbReference type="NCBI Taxonomy" id="1944646"/>
    <lineage>
        <taxon>Bacteria</taxon>
        <taxon>Bacillati</taxon>
        <taxon>Actinomycetota</taxon>
        <taxon>Coriobacteriia</taxon>
        <taxon>Eggerthellales</taxon>
        <taxon>Eggerthellaceae</taxon>
        <taxon>Phoenicibacter</taxon>
    </lineage>
</organism>
<protein>
    <submittedName>
        <fullName evidence="2">P1 family peptidase</fullName>
    </submittedName>
</protein>
<sequence length="320" mass="33037">MNFFDEISGEVIPGFGIGHATDSDAGTGVSVVVCKEGAACSCDIRGGGPATRETDLLQPEKMVEKVHAIVLSGGSALGLDASCGVAKVLREEGFGFRVGEEVVPIVPAACIYDLNFATNKIPDQDMAIEACVAALANAETKIVPETGCVGAGAGACVGFRSIPGYTPMKSGIGYSVVKFGKVKVAALTVVNALGNVYNDDGTFLAGVSNPKKMKNAFKLMNMKNKLDAVTNTTLSVVMTNAKFTKTECKKIATCANDGFARAINPVHTQNDGDSIFVMSKGKIRADVDVVSTMAAEVVANSIRDAVKSAVSCHGLTGLAG</sequence>
<dbReference type="CDD" id="cd02252">
    <property type="entry name" value="nylC_like"/>
    <property type="match status" value="1"/>
</dbReference>
<evidence type="ECO:0000313" key="3">
    <source>
        <dbReference type="Proteomes" id="UP001168575"/>
    </source>
</evidence>
<keyword evidence="3" id="KW-1185">Reference proteome</keyword>
<proteinExistence type="inferred from homology"/>
<dbReference type="InterPro" id="IPR005321">
    <property type="entry name" value="Peptidase_S58_DmpA"/>
</dbReference>
<dbReference type="Pfam" id="PF03576">
    <property type="entry name" value="Peptidase_S58"/>
    <property type="match status" value="1"/>
</dbReference>
<dbReference type="SUPFAM" id="SSF56266">
    <property type="entry name" value="DmpA/ArgJ-like"/>
    <property type="match status" value="1"/>
</dbReference>
<comment type="similarity">
    <text evidence="1">Belongs to the peptidase S58 family.</text>
</comment>
<evidence type="ECO:0000313" key="2">
    <source>
        <dbReference type="EMBL" id="MDO4841276.1"/>
    </source>
</evidence>
<dbReference type="EMBL" id="JAUMVS010000008">
    <property type="protein sequence ID" value="MDO4841276.1"/>
    <property type="molecule type" value="Genomic_DNA"/>
</dbReference>
<comment type="caution">
    <text evidence="2">The sequence shown here is derived from an EMBL/GenBank/DDBJ whole genome shotgun (WGS) entry which is preliminary data.</text>
</comment>
<dbReference type="Gene3D" id="3.60.70.12">
    <property type="entry name" value="L-amino peptidase D-ALA esterase/amidase"/>
    <property type="match status" value="1"/>
</dbReference>
<dbReference type="InterPro" id="IPR016117">
    <property type="entry name" value="ArgJ-like_dom_sf"/>
</dbReference>
<reference evidence="2" key="1">
    <citation type="submission" date="2023-07" db="EMBL/GenBank/DDBJ databases">
        <title>Between Cages and Wild: Unraveling the Impact of Captivity on Animal Microbiomes and Antimicrobial Resistance.</title>
        <authorList>
            <person name="Schmartz G.P."/>
            <person name="Rehner J."/>
            <person name="Schuff M.J."/>
            <person name="Becker S.L."/>
            <person name="Kravczyk M."/>
            <person name="Gurevich A."/>
            <person name="Francke R."/>
            <person name="Mueller R."/>
            <person name="Keller V."/>
            <person name="Keller A."/>
        </authorList>
    </citation>
    <scope>NUCLEOTIDE SEQUENCE</scope>
    <source>
        <strain evidence="2">S12M_St_49</strain>
    </source>
</reference>
<gene>
    <name evidence="2" type="ORF">Q3982_01170</name>
</gene>
<accession>A0AA43RI51</accession>
<dbReference type="GO" id="GO:0004177">
    <property type="term" value="F:aminopeptidase activity"/>
    <property type="evidence" value="ECO:0007669"/>
    <property type="project" value="TreeGrafter"/>
</dbReference>
<name>A0AA43RI51_9ACTN</name>